<dbReference type="AlphaFoldDB" id="A0A3S5BC67"/>
<accession>A0A3S5BC67</accession>
<evidence type="ECO:0000313" key="2">
    <source>
        <dbReference type="Proteomes" id="UP000784294"/>
    </source>
</evidence>
<dbReference type="Proteomes" id="UP000784294">
    <property type="component" value="Unassembled WGS sequence"/>
</dbReference>
<protein>
    <submittedName>
        <fullName evidence="1">Uncharacterized protein</fullName>
    </submittedName>
</protein>
<gene>
    <name evidence="1" type="ORF">PXEA_LOCUS12590</name>
</gene>
<organism evidence="1 2">
    <name type="scientific">Protopolystoma xenopodis</name>
    <dbReference type="NCBI Taxonomy" id="117903"/>
    <lineage>
        <taxon>Eukaryota</taxon>
        <taxon>Metazoa</taxon>
        <taxon>Spiralia</taxon>
        <taxon>Lophotrochozoa</taxon>
        <taxon>Platyhelminthes</taxon>
        <taxon>Monogenea</taxon>
        <taxon>Polyopisthocotylea</taxon>
        <taxon>Polystomatidea</taxon>
        <taxon>Polystomatidae</taxon>
        <taxon>Protopolystoma</taxon>
    </lineage>
</organism>
<name>A0A3S5BC67_9PLAT</name>
<comment type="caution">
    <text evidence="1">The sequence shown here is derived from an EMBL/GenBank/DDBJ whole genome shotgun (WGS) entry which is preliminary data.</text>
</comment>
<keyword evidence="2" id="KW-1185">Reference proteome</keyword>
<reference evidence="1" key="1">
    <citation type="submission" date="2018-11" db="EMBL/GenBank/DDBJ databases">
        <authorList>
            <consortium name="Pathogen Informatics"/>
        </authorList>
    </citation>
    <scope>NUCLEOTIDE SEQUENCE</scope>
</reference>
<proteinExistence type="predicted"/>
<sequence length="176" mass="18035">MEVSSTLNHMISDLLATVIHHLKAGEEREREARLSGRRQVTISATAAHSITPIQALPVSAMTTSTPLQSTTSHGQSLGLGSQKVSGYSCQSGGTGQWSTSGSSASVNCLAGNVGSGGSVSNTSGGGCGVGDANLIAAASSIPAGPINSLRLKSPTTQSLTKFLKRHFIHRSMDEQC</sequence>
<evidence type="ECO:0000313" key="1">
    <source>
        <dbReference type="EMBL" id="VEL19150.1"/>
    </source>
</evidence>
<dbReference type="EMBL" id="CAAALY010040324">
    <property type="protein sequence ID" value="VEL19150.1"/>
    <property type="molecule type" value="Genomic_DNA"/>
</dbReference>